<dbReference type="InterPro" id="IPR005115">
    <property type="entry name" value="Gly_transporter"/>
</dbReference>
<keyword evidence="4 7" id="KW-0812">Transmembrane</keyword>
<keyword evidence="5 7" id="KW-1133">Transmembrane helix</keyword>
<feature type="domain" description="Glycine transporter" evidence="8">
    <location>
        <begin position="92"/>
        <end position="161"/>
    </location>
</feature>
<accession>A0A498D4V7</accession>
<comment type="similarity">
    <text evidence="2">Belongs to the UPF0126 family.</text>
</comment>
<feature type="transmembrane region" description="Helical" evidence="7">
    <location>
        <begin position="149"/>
        <end position="167"/>
    </location>
</feature>
<evidence type="ECO:0000259" key="8">
    <source>
        <dbReference type="Pfam" id="PF03458"/>
    </source>
</evidence>
<dbReference type="GO" id="GO:0005886">
    <property type="term" value="C:plasma membrane"/>
    <property type="evidence" value="ECO:0007669"/>
    <property type="project" value="UniProtKB-SubCell"/>
</dbReference>
<feature type="transmembrane region" description="Helical" evidence="7">
    <location>
        <begin position="58"/>
        <end position="78"/>
    </location>
</feature>
<evidence type="ECO:0000256" key="2">
    <source>
        <dbReference type="ARBA" id="ARBA00008193"/>
    </source>
</evidence>
<gene>
    <name evidence="9" type="ORF">D8M04_18270</name>
</gene>
<name>A0A498D4V7_9BACI</name>
<keyword evidence="10" id="KW-1185">Reference proteome</keyword>
<dbReference type="PANTHER" id="PTHR30506:SF3">
    <property type="entry name" value="UPF0126 INNER MEMBRANE PROTEIN YADS-RELATED"/>
    <property type="match status" value="1"/>
</dbReference>
<evidence type="ECO:0000256" key="3">
    <source>
        <dbReference type="ARBA" id="ARBA00022475"/>
    </source>
</evidence>
<dbReference type="AlphaFoldDB" id="A0A498D4V7"/>
<comment type="subcellular location">
    <subcellularLocation>
        <location evidence="1">Cell membrane</location>
        <topology evidence="1">Multi-pass membrane protein</topology>
    </subcellularLocation>
</comment>
<protein>
    <submittedName>
        <fullName evidence="9">Trimeric intracellular cation channel family protein</fullName>
    </submittedName>
</protein>
<organism evidence="9 10">
    <name type="scientific">Oceanobacillus piezotolerans</name>
    <dbReference type="NCBI Taxonomy" id="2448030"/>
    <lineage>
        <taxon>Bacteria</taxon>
        <taxon>Bacillati</taxon>
        <taxon>Bacillota</taxon>
        <taxon>Bacilli</taxon>
        <taxon>Bacillales</taxon>
        <taxon>Bacillaceae</taxon>
        <taxon>Oceanobacillus</taxon>
    </lineage>
</organism>
<feature type="domain" description="Glycine transporter" evidence="8">
    <location>
        <begin position="5"/>
        <end position="77"/>
    </location>
</feature>
<reference evidence="9 10" key="1">
    <citation type="submission" date="2018-10" db="EMBL/GenBank/DDBJ databases">
        <title>Oceanobacillus sp. YLB-02 draft genome.</title>
        <authorList>
            <person name="Yu L."/>
        </authorList>
    </citation>
    <scope>NUCLEOTIDE SEQUENCE [LARGE SCALE GENOMIC DNA]</scope>
    <source>
        <strain evidence="9 10">YLB-02</strain>
    </source>
</reference>
<dbReference type="EMBL" id="RCHR01000010">
    <property type="protein sequence ID" value="RLL40783.1"/>
    <property type="molecule type" value="Genomic_DNA"/>
</dbReference>
<feature type="transmembrane region" description="Helical" evidence="7">
    <location>
        <begin position="116"/>
        <end position="137"/>
    </location>
</feature>
<evidence type="ECO:0000313" key="9">
    <source>
        <dbReference type="EMBL" id="RLL40783.1"/>
    </source>
</evidence>
<evidence type="ECO:0000256" key="7">
    <source>
        <dbReference type="SAM" id="Phobius"/>
    </source>
</evidence>
<feature type="transmembrane region" description="Helical" evidence="7">
    <location>
        <begin position="29"/>
        <end position="46"/>
    </location>
</feature>
<evidence type="ECO:0000256" key="4">
    <source>
        <dbReference type="ARBA" id="ARBA00022692"/>
    </source>
</evidence>
<evidence type="ECO:0000256" key="1">
    <source>
        <dbReference type="ARBA" id="ARBA00004651"/>
    </source>
</evidence>
<dbReference type="Pfam" id="PF03458">
    <property type="entry name" value="Gly_transporter"/>
    <property type="match status" value="2"/>
</dbReference>
<evidence type="ECO:0000256" key="6">
    <source>
        <dbReference type="ARBA" id="ARBA00023136"/>
    </source>
</evidence>
<proteinExistence type="inferred from homology"/>
<evidence type="ECO:0000313" key="10">
    <source>
        <dbReference type="Proteomes" id="UP000270219"/>
    </source>
</evidence>
<sequence length="199" mass="21411">MTWEILNIIGTLAFAISGAIIAMEEDYDILGVQVLGFTTAFGGSTIRNLLIGIPIETIWTQGNLFLAVFLTNTLIFLIPNQWLQYWNKGGILFDAMGLASFAIQGAFSAVEAGVPLSAVLVAATLTGCGGGMTRDVLAGRKPMILRKDIYALWATLGGLMIGLGFVQGPWATGALFVAIVTLRMLSEHFNWKLPQRSIS</sequence>
<keyword evidence="6 7" id="KW-0472">Membrane</keyword>
<feature type="transmembrane region" description="Helical" evidence="7">
    <location>
        <begin position="6"/>
        <end position="22"/>
    </location>
</feature>
<comment type="caution">
    <text evidence="9">The sequence shown here is derived from an EMBL/GenBank/DDBJ whole genome shotgun (WGS) entry which is preliminary data.</text>
</comment>
<dbReference type="Proteomes" id="UP000270219">
    <property type="component" value="Unassembled WGS sequence"/>
</dbReference>
<evidence type="ECO:0000256" key="5">
    <source>
        <dbReference type="ARBA" id="ARBA00022989"/>
    </source>
</evidence>
<dbReference type="OrthoDB" id="9791874at2"/>
<dbReference type="RefSeq" id="WP_121524919.1">
    <property type="nucleotide sequence ID" value="NZ_RCHR01000010.1"/>
</dbReference>
<dbReference type="PANTHER" id="PTHR30506">
    <property type="entry name" value="INNER MEMBRANE PROTEIN"/>
    <property type="match status" value="1"/>
</dbReference>
<keyword evidence="3" id="KW-1003">Cell membrane</keyword>